<reference evidence="1 2" key="1">
    <citation type="journal article" date="2015" name="Genome Announc.">
        <title>Draft Genome Sequence of Cyanobacterium Hassallia byssoidea Strain VB512170, Isolated from Monuments in India.</title>
        <authorList>
            <person name="Singh D."/>
            <person name="Chandrababunaidu M.M."/>
            <person name="Panda A."/>
            <person name="Sen D."/>
            <person name="Bhattacharyya S."/>
            <person name="Adhikary S.P."/>
            <person name="Tripathy S."/>
        </authorList>
    </citation>
    <scope>NUCLEOTIDE SEQUENCE [LARGE SCALE GENOMIC DNA]</scope>
    <source>
        <strain evidence="1 2">VB512170</strain>
    </source>
</reference>
<gene>
    <name evidence="1" type="ORF">PI95_014835</name>
</gene>
<organism evidence="1 2">
    <name type="scientific">Hassallia byssoidea VB512170</name>
    <dbReference type="NCBI Taxonomy" id="1304833"/>
    <lineage>
        <taxon>Bacteria</taxon>
        <taxon>Bacillati</taxon>
        <taxon>Cyanobacteriota</taxon>
        <taxon>Cyanophyceae</taxon>
        <taxon>Nostocales</taxon>
        <taxon>Tolypothrichaceae</taxon>
        <taxon>Hassallia</taxon>
    </lineage>
</organism>
<dbReference type="RefSeq" id="WP_039742570.1">
    <property type="nucleotide sequence ID" value="NZ_JTCM02000029.1"/>
</dbReference>
<proteinExistence type="predicted"/>
<dbReference type="EMBL" id="JTCM02000029">
    <property type="protein sequence ID" value="NEU73802.1"/>
    <property type="molecule type" value="Genomic_DNA"/>
</dbReference>
<name>A0A846H8Y0_9CYAN</name>
<keyword evidence="2" id="KW-1185">Reference proteome</keyword>
<protein>
    <submittedName>
        <fullName evidence="1">Uncharacterized protein</fullName>
    </submittedName>
</protein>
<evidence type="ECO:0000313" key="2">
    <source>
        <dbReference type="Proteomes" id="UP000031549"/>
    </source>
</evidence>
<evidence type="ECO:0000313" key="1">
    <source>
        <dbReference type="EMBL" id="NEU73802.1"/>
    </source>
</evidence>
<comment type="caution">
    <text evidence="1">The sequence shown here is derived from an EMBL/GenBank/DDBJ whole genome shotgun (WGS) entry which is preliminary data.</text>
</comment>
<dbReference type="Proteomes" id="UP000031549">
    <property type="component" value="Unassembled WGS sequence"/>
</dbReference>
<accession>A0A846H8Y0</accession>
<sequence length="77" mass="8990">MGNGEWGMENGEWRIGNYRLPITQRESQVLQVGRPDGRCYKLLHPRNALPPQRTGEPITNYLFPNSQLPIPNYQFYD</sequence>
<dbReference type="AlphaFoldDB" id="A0A846H8Y0"/>